<gene>
    <name evidence="1" type="ORF">H9628_06060</name>
</gene>
<evidence type="ECO:0000313" key="2">
    <source>
        <dbReference type="Proteomes" id="UP000626242"/>
    </source>
</evidence>
<organism evidence="1 2">
    <name type="scientific">Kaistella pullorum</name>
    <dbReference type="NCBI Taxonomy" id="2763074"/>
    <lineage>
        <taxon>Bacteria</taxon>
        <taxon>Pseudomonadati</taxon>
        <taxon>Bacteroidota</taxon>
        <taxon>Flavobacteriia</taxon>
        <taxon>Flavobacteriales</taxon>
        <taxon>Weeksellaceae</taxon>
        <taxon>Chryseobacterium group</taxon>
        <taxon>Kaistella</taxon>
    </lineage>
</organism>
<reference evidence="1 2" key="1">
    <citation type="submission" date="2020-08" db="EMBL/GenBank/DDBJ databases">
        <title>A Genomic Blueprint of the Chicken Gut Microbiome.</title>
        <authorList>
            <person name="Gilroy R."/>
            <person name="Ravi A."/>
            <person name="Getino M."/>
            <person name="Pursley I."/>
            <person name="Horton D.L."/>
            <person name="Alikhan N.-F."/>
            <person name="Baker D."/>
            <person name="Gharbi K."/>
            <person name="Hall N."/>
            <person name="Watson M."/>
            <person name="Adriaenssens E.M."/>
            <person name="Foster-Nyarko E."/>
            <person name="Jarju S."/>
            <person name="Secka A."/>
            <person name="Antonio M."/>
            <person name="Oren A."/>
            <person name="Chaudhuri R."/>
            <person name="La Ragione R.M."/>
            <person name="Hildebrand F."/>
            <person name="Pallen M.J."/>
        </authorList>
    </citation>
    <scope>NUCLEOTIDE SEQUENCE [LARGE SCALE GENOMIC DNA]</scope>
    <source>
        <strain evidence="1 2">Sa1CVA4</strain>
    </source>
</reference>
<dbReference type="EMBL" id="JACSPS010000002">
    <property type="protein sequence ID" value="MBD8018029.1"/>
    <property type="molecule type" value="Genomic_DNA"/>
</dbReference>
<dbReference type="RefSeq" id="WP_251833229.1">
    <property type="nucleotide sequence ID" value="NZ_JACSPS010000002.1"/>
</dbReference>
<protein>
    <submittedName>
        <fullName evidence="1">Uncharacterized protein</fullName>
    </submittedName>
</protein>
<accession>A0ABR8WLV5</accession>
<evidence type="ECO:0000313" key="1">
    <source>
        <dbReference type="EMBL" id="MBD8018029.1"/>
    </source>
</evidence>
<comment type="caution">
    <text evidence="1">The sequence shown here is derived from an EMBL/GenBank/DDBJ whole genome shotgun (WGS) entry which is preliminary data.</text>
</comment>
<dbReference type="Proteomes" id="UP000626242">
    <property type="component" value="Unassembled WGS sequence"/>
</dbReference>
<name>A0ABR8WLV5_9FLAO</name>
<keyword evidence="2" id="KW-1185">Reference proteome</keyword>
<proteinExistence type="predicted"/>
<sequence>MAELKGILKITGKFKGLSFYEMNGKIIVRTPGGFDGEKIRNDAKYVNVRNNAAEFGRCSQFGGRLRRALQPFVKDLNDHQIHGRMAKMLHQVMKHDKQSEKGKRSVLCGLQAMEGRAELASFVWNQREGNNCRYDFEKRMLYFDHIPAGSIKSLVTLRFIHPDGGEGSLEYLESIFEVVLPCAEFSVPEHACFADVEEAMLKFALIRFYDAKGQLLSRKTAVVVG</sequence>